<evidence type="ECO:0000256" key="5">
    <source>
        <dbReference type="ARBA" id="ARBA00018097"/>
    </source>
</evidence>
<accession>A0A1C4DEA6</accession>
<dbReference type="EC" id="3.1.3.80" evidence="3"/>
<dbReference type="Proteomes" id="UP000199670">
    <property type="component" value="Unassembled WGS sequence"/>
</dbReference>
<dbReference type="PANTHER" id="PTHR20963">
    <property type="entry name" value="MULTIPLE INOSITOL POLYPHOSPHATE PHOSPHATASE-RELATED"/>
    <property type="match status" value="1"/>
</dbReference>
<comment type="catalytic activity">
    <reaction evidence="12">
        <text>1D-myo-inositol hexakisphosphate + H2O = 1D-myo-inositol 1,2,4,5,6-pentakisphosphate + phosphate</text>
        <dbReference type="Rhea" id="RHEA:16989"/>
        <dbReference type="ChEBI" id="CHEBI:15377"/>
        <dbReference type="ChEBI" id="CHEBI:43474"/>
        <dbReference type="ChEBI" id="CHEBI:57798"/>
        <dbReference type="ChEBI" id="CHEBI:58130"/>
        <dbReference type="EC" id="3.1.3.62"/>
    </reaction>
    <physiologicalReaction direction="left-to-right" evidence="12">
        <dbReference type="Rhea" id="RHEA:16990"/>
    </physiologicalReaction>
</comment>
<keyword evidence="8" id="KW-0472">Membrane</keyword>
<dbReference type="CDD" id="cd07040">
    <property type="entry name" value="HP"/>
    <property type="match status" value="1"/>
</dbReference>
<organism evidence="14 15">
    <name type="scientific">Gilliamella bombicola</name>
    <dbReference type="NCBI Taxonomy" id="1798182"/>
    <lineage>
        <taxon>Bacteria</taxon>
        <taxon>Pseudomonadati</taxon>
        <taxon>Pseudomonadota</taxon>
        <taxon>Gammaproteobacteria</taxon>
        <taxon>Orbales</taxon>
        <taxon>Orbaceae</taxon>
        <taxon>Gilliamella</taxon>
    </lineage>
</organism>
<dbReference type="OrthoDB" id="9770871at2"/>
<dbReference type="Pfam" id="PF00328">
    <property type="entry name" value="His_Phos_2"/>
    <property type="match status" value="1"/>
</dbReference>
<evidence type="ECO:0000313" key="15">
    <source>
        <dbReference type="Proteomes" id="UP000199670"/>
    </source>
</evidence>
<comment type="similarity">
    <text evidence="2">Belongs to the histidine acid phosphatase family. MINPP1 subfamily.</text>
</comment>
<reference evidence="15" key="1">
    <citation type="submission" date="2016-08" db="EMBL/GenBank/DDBJ databases">
        <authorList>
            <person name="Varghese N."/>
            <person name="Submissions Spin"/>
        </authorList>
    </citation>
    <scope>NUCLEOTIDE SEQUENCE [LARGE SCALE GENOMIC DNA]</scope>
    <source>
        <strain evidence="15">R-53248</strain>
    </source>
</reference>
<proteinExistence type="inferred from homology"/>
<keyword evidence="7" id="KW-0378">Hydrolase</keyword>
<evidence type="ECO:0000256" key="11">
    <source>
        <dbReference type="ARBA" id="ARBA00043671"/>
    </source>
</evidence>
<dbReference type="STRING" id="1798182.GA0061081_11624"/>
<evidence type="ECO:0000256" key="3">
    <source>
        <dbReference type="ARBA" id="ARBA00012976"/>
    </source>
</evidence>
<evidence type="ECO:0000256" key="7">
    <source>
        <dbReference type="ARBA" id="ARBA00022801"/>
    </source>
</evidence>
<evidence type="ECO:0000313" key="14">
    <source>
        <dbReference type="EMBL" id="SCC29697.1"/>
    </source>
</evidence>
<dbReference type="Gene3D" id="3.40.50.1240">
    <property type="entry name" value="Phosphoglycerate mutase-like"/>
    <property type="match status" value="1"/>
</dbReference>
<comment type="subcellular location">
    <subcellularLocation>
        <location evidence="1">Membrane</location>
    </subcellularLocation>
</comment>
<name>A0A1C4DEA6_9GAMM</name>
<dbReference type="EMBL" id="FMAQ01000016">
    <property type="protein sequence ID" value="SCC29697.1"/>
    <property type="molecule type" value="Genomic_DNA"/>
</dbReference>
<dbReference type="InterPro" id="IPR000560">
    <property type="entry name" value="His_Pase_clade-2"/>
</dbReference>
<evidence type="ECO:0000256" key="2">
    <source>
        <dbReference type="ARBA" id="ARBA00008422"/>
    </source>
</evidence>
<evidence type="ECO:0000256" key="1">
    <source>
        <dbReference type="ARBA" id="ARBA00004370"/>
    </source>
</evidence>
<dbReference type="GO" id="GO:0034417">
    <property type="term" value="F:bisphosphoglycerate 3-phosphatase activity"/>
    <property type="evidence" value="ECO:0007669"/>
    <property type="project" value="UniProtKB-EC"/>
</dbReference>
<comment type="catalytic activity">
    <reaction evidence="11">
        <text>1D-myo-inositol 1,2,4,5,6-pentakisphosphate + H2O = 1D-myo-inositol 1,2,5,6-tetrakisphosphate + phosphate</text>
        <dbReference type="Rhea" id="RHEA:77115"/>
        <dbReference type="ChEBI" id="CHEBI:15377"/>
        <dbReference type="ChEBI" id="CHEBI:43474"/>
        <dbReference type="ChEBI" id="CHEBI:57798"/>
        <dbReference type="ChEBI" id="CHEBI:195535"/>
        <dbReference type="EC" id="3.1.3.62"/>
    </reaction>
    <physiologicalReaction direction="left-to-right" evidence="11">
        <dbReference type="Rhea" id="RHEA:77116"/>
    </physiologicalReaction>
</comment>
<dbReference type="PANTHER" id="PTHR20963:SF8">
    <property type="entry name" value="MULTIPLE INOSITOL POLYPHOSPHATE PHOSPHATASE 1"/>
    <property type="match status" value="1"/>
</dbReference>
<keyword evidence="6" id="KW-0732">Signal</keyword>
<dbReference type="GO" id="GO:0016020">
    <property type="term" value="C:membrane"/>
    <property type="evidence" value="ECO:0007669"/>
    <property type="project" value="UniProtKB-SubCell"/>
</dbReference>
<keyword evidence="15" id="KW-1185">Reference proteome</keyword>
<sequence length="456" mass="52409">MAMGEKRMIMVRFRKLFTILLYAFSSISFAQQLMIVGSKTAYQYDAEHKIIPAPTGYIAFYIDHVGRHGSRYISKPKYEDIAYQILLMAAKQDQLTDLGKDLFKQIIRIAELNKHHYGELTELGRKDIALISQRMQKNNPTVFRGNRIDVVSSRSPRAKETAEIFVESFKSKYPYIQVTQQPEDQQILLRFFDYSPAYDEYKQSKAVKNAVKSVEMASKTEQISEEVVKKIFTHDFIEKLDNGIEVVDKSSVKTRDFVISIYQLYQELQAFSPQVLKDNSLDFNPYFSNDENAWLNTVVSAKNYLEIGPAFDANGIQIKIAAPLLWDMLNTADIAIENNNIDANLRFAHAETVSPLATLLEIEGTATTADSIFDYYSVWQADKIIPMGANIQWIFYKSKQANQPILVKVLLNEREVHLPIKSADYPYYRWSDMKQFYIDKLNKLGLGNIPLQATKD</sequence>
<gene>
    <name evidence="14" type="ORF">GA0061081_11624</name>
</gene>
<dbReference type="AlphaFoldDB" id="A0A1C4DEA6"/>
<dbReference type="SUPFAM" id="SSF53254">
    <property type="entry name" value="Phosphoglycerate mutase-like"/>
    <property type="match status" value="1"/>
</dbReference>
<evidence type="ECO:0000256" key="4">
    <source>
        <dbReference type="ARBA" id="ARBA00013040"/>
    </source>
</evidence>
<comment type="catalytic activity">
    <reaction evidence="13">
        <text>(2R)-2,3-bisphosphoglycerate + H2O = (2R)-2-phosphoglycerate + phosphate</text>
        <dbReference type="Rhea" id="RHEA:27381"/>
        <dbReference type="ChEBI" id="CHEBI:15377"/>
        <dbReference type="ChEBI" id="CHEBI:43474"/>
        <dbReference type="ChEBI" id="CHEBI:58248"/>
        <dbReference type="ChEBI" id="CHEBI:58289"/>
        <dbReference type="EC" id="3.1.3.80"/>
    </reaction>
    <physiologicalReaction direction="left-to-right" evidence="13">
        <dbReference type="Rhea" id="RHEA:27382"/>
    </physiologicalReaction>
</comment>
<dbReference type="InterPro" id="IPR029033">
    <property type="entry name" value="His_PPase_superfam"/>
</dbReference>
<evidence type="ECO:0000256" key="6">
    <source>
        <dbReference type="ARBA" id="ARBA00022729"/>
    </source>
</evidence>
<dbReference type="RefSeq" id="WP_091350560.1">
    <property type="nucleotide sequence ID" value="NZ_FMAQ01000016.1"/>
</dbReference>
<evidence type="ECO:0000256" key="9">
    <source>
        <dbReference type="ARBA" id="ARBA00031642"/>
    </source>
</evidence>
<evidence type="ECO:0000256" key="12">
    <source>
        <dbReference type="ARBA" id="ARBA00043691"/>
    </source>
</evidence>
<comment type="catalytic activity">
    <reaction evidence="10">
        <text>1D-myo-inositol 1,2,5,6-tetrakisphosphate + H2O = 1D-myo-inositol 1,2,6-trisphosphate + phosphate</text>
        <dbReference type="Rhea" id="RHEA:77119"/>
        <dbReference type="ChEBI" id="CHEBI:15377"/>
        <dbReference type="ChEBI" id="CHEBI:43474"/>
        <dbReference type="ChEBI" id="CHEBI:195535"/>
        <dbReference type="ChEBI" id="CHEBI:195537"/>
        <dbReference type="EC" id="3.1.3.62"/>
    </reaction>
    <physiologicalReaction direction="left-to-right" evidence="10">
        <dbReference type="Rhea" id="RHEA:77120"/>
    </physiologicalReaction>
</comment>
<evidence type="ECO:0000256" key="10">
    <source>
        <dbReference type="ARBA" id="ARBA00043668"/>
    </source>
</evidence>
<evidence type="ECO:0000256" key="8">
    <source>
        <dbReference type="ARBA" id="ARBA00023136"/>
    </source>
</evidence>
<protein>
    <recommendedName>
        <fullName evidence="5">Multiple inositol polyphosphate phosphatase 1</fullName>
        <ecNumber evidence="4">3.1.3.62</ecNumber>
        <ecNumber evidence="3">3.1.3.80</ecNumber>
    </recommendedName>
    <alternativeName>
        <fullName evidence="9">2,3-bisphosphoglycerate 3-phosphatase</fullName>
    </alternativeName>
</protein>
<evidence type="ECO:0000256" key="13">
    <source>
        <dbReference type="ARBA" id="ARBA00043832"/>
    </source>
</evidence>
<dbReference type="EC" id="3.1.3.62" evidence="4"/>